<proteinExistence type="predicted"/>
<name>A0A9D3AYR6_9FIRM</name>
<gene>
    <name evidence="1" type="ORF">SPSYN_00070</name>
</gene>
<dbReference type="EMBL" id="LSRS01000001">
    <property type="protein sequence ID" value="KAF1086352.1"/>
    <property type="molecule type" value="Genomic_DNA"/>
</dbReference>
<dbReference type="Proteomes" id="UP000798488">
    <property type="component" value="Unassembled WGS sequence"/>
</dbReference>
<accession>A0A9D3AYR6</accession>
<sequence length="275" mass="32027">MIEFRWNRVDKRNNNTPIISDAEIDELAEIILGDYKPQLLQEPRKVKYEHFLESYLGANLDYRHIYYEEDEGRILGVTSFNNREKLPVFDQEKMCLDTVKLKKNSIVLDFYVTEEGREGLELFTGLHEGGHLWMHQGVYARNEMQMSLFGHDAELKSVTCCRRTDIENFGRKGGYRTAEQWREHHADYFASAIAMPNATFFPLVQEILKSQGITDGQIIQDTGFEEDFLAKEILPDIISETYGVSRTAAYVKLRKTGFVVDHENVNKEKKQLRIF</sequence>
<evidence type="ECO:0000313" key="2">
    <source>
        <dbReference type="Proteomes" id="UP000798488"/>
    </source>
</evidence>
<protein>
    <recommendedName>
        <fullName evidence="3">IrrE N-terminal-like domain-containing protein</fullName>
    </recommendedName>
</protein>
<keyword evidence="2" id="KW-1185">Reference proteome</keyword>
<organism evidence="1 2">
    <name type="scientific">Sporotomaculum syntrophicum</name>
    <dbReference type="NCBI Taxonomy" id="182264"/>
    <lineage>
        <taxon>Bacteria</taxon>
        <taxon>Bacillati</taxon>
        <taxon>Bacillota</taxon>
        <taxon>Clostridia</taxon>
        <taxon>Eubacteriales</taxon>
        <taxon>Desulfallaceae</taxon>
        <taxon>Sporotomaculum</taxon>
    </lineage>
</organism>
<comment type="caution">
    <text evidence="1">The sequence shown here is derived from an EMBL/GenBank/DDBJ whole genome shotgun (WGS) entry which is preliminary data.</text>
</comment>
<evidence type="ECO:0008006" key="3">
    <source>
        <dbReference type="Google" id="ProtNLM"/>
    </source>
</evidence>
<reference evidence="1" key="1">
    <citation type="submission" date="2016-02" db="EMBL/GenBank/DDBJ databases">
        <title>Draft Genome Sequence of Sporotomaculum syntrophicum Strain FB, a Syntrophic Benzoate Degrader.</title>
        <authorList>
            <person name="Nobu M.K."/>
            <person name="Narihiro T."/>
            <person name="Qiu Y.-L."/>
            <person name="Ohashi A."/>
            <person name="Liu W.-T."/>
            <person name="Yuji S."/>
        </authorList>
    </citation>
    <scope>NUCLEOTIDE SEQUENCE</scope>
    <source>
        <strain evidence="1">FB</strain>
    </source>
</reference>
<evidence type="ECO:0000313" key="1">
    <source>
        <dbReference type="EMBL" id="KAF1086352.1"/>
    </source>
</evidence>
<dbReference type="AlphaFoldDB" id="A0A9D3AYR6"/>